<dbReference type="Pfam" id="PF08393">
    <property type="entry name" value="DHC_N2"/>
    <property type="match status" value="1"/>
</dbReference>
<dbReference type="GO" id="GO:0045505">
    <property type="term" value="F:dynein intermediate chain binding"/>
    <property type="evidence" value="ECO:0007669"/>
    <property type="project" value="InterPro"/>
</dbReference>
<evidence type="ECO:0000256" key="1">
    <source>
        <dbReference type="SAM" id="Coils"/>
    </source>
</evidence>
<reference evidence="3" key="1">
    <citation type="journal article" date="2022" name="bioRxiv">
        <title>Sequencing and chromosome-scale assembly of the giantPleurodeles waltlgenome.</title>
        <authorList>
            <person name="Brown T."/>
            <person name="Elewa A."/>
            <person name="Iarovenko S."/>
            <person name="Subramanian E."/>
            <person name="Araus A.J."/>
            <person name="Petzold A."/>
            <person name="Susuki M."/>
            <person name="Suzuki K.-i.T."/>
            <person name="Hayashi T."/>
            <person name="Toyoda A."/>
            <person name="Oliveira C."/>
            <person name="Osipova E."/>
            <person name="Leigh N.D."/>
            <person name="Simon A."/>
            <person name="Yun M.H."/>
        </authorList>
    </citation>
    <scope>NUCLEOTIDE SEQUENCE</scope>
    <source>
        <strain evidence="3">20211129_DDA</strain>
        <tissue evidence="3">Liver</tissue>
    </source>
</reference>
<dbReference type="PANTHER" id="PTHR45703:SF12">
    <property type="entry name" value="DYNEIN AXONEMAL HEAVY CHAIN 11"/>
    <property type="match status" value="1"/>
</dbReference>
<feature type="domain" description="Dynein heavy chain linker" evidence="2">
    <location>
        <begin position="113"/>
        <end position="166"/>
    </location>
</feature>
<name>A0AAV7MBP7_PLEWA</name>
<evidence type="ECO:0000313" key="3">
    <source>
        <dbReference type="EMBL" id="KAJ1100514.1"/>
    </source>
</evidence>
<feature type="coiled-coil region" evidence="1">
    <location>
        <begin position="78"/>
        <end position="105"/>
    </location>
</feature>
<dbReference type="GO" id="GO:0030286">
    <property type="term" value="C:dynein complex"/>
    <property type="evidence" value="ECO:0007669"/>
    <property type="project" value="InterPro"/>
</dbReference>
<dbReference type="EMBL" id="JANPWB010000014">
    <property type="protein sequence ID" value="KAJ1100514.1"/>
    <property type="molecule type" value="Genomic_DNA"/>
</dbReference>
<keyword evidence="1" id="KW-0175">Coiled coil</keyword>
<sequence>MKPFIGYDVPQQELPEKWNNTKKIAISVKHEIAPLQTAEVSLIRKKIILFDVKQNNFREKFRLEAPFQFDAEKPYTMIDKANQQLEALEQEMVHMQESANLFEVTVPDHKQTQQCRKEIKLLKGLWDIIINVRSSIDDWTKTPWREINVEQMDVELRRFAKASSEFSSWHRFFFSHFESKTVSY</sequence>
<dbReference type="GO" id="GO:0051959">
    <property type="term" value="F:dynein light intermediate chain binding"/>
    <property type="evidence" value="ECO:0007669"/>
    <property type="project" value="InterPro"/>
</dbReference>
<keyword evidence="4" id="KW-1185">Reference proteome</keyword>
<comment type="caution">
    <text evidence="3">The sequence shown here is derived from an EMBL/GenBank/DDBJ whole genome shotgun (WGS) entry which is preliminary data.</text>
</comment>
<accession>A0AAV7MBP7</accession>
<dbReference type="PANTHER" id="PTHR45703">
    <property type="entry name" value="DYNEIN HEAVY CHAIN"/>
    <property type="match status" value="1"/>
</dbReference>
<organism evidence="3 4">
    <name type="scientific">Pleurodeles waltl</name>
    <name type="common">Iberian ribbed newt</name>
    <dbReference type="NCBI Taxonomy" id="8319"/>
    <lineage>
        <taxon>Eukaryota</taxon>
        <taxon>Metazoa</taxon>
        <taxon>Chordata</taxon>
        <taxon>Craniata</taxon>
        <taxon>Vertebrata</taxon>
        <taxon>Euteleostomi</taxon>
        <taxon>Amphibia</taxon>
        <taxon>Batrachia</taxon>
        <taxon>Caudata</taxon>
        <taxon>Salamandroidea</taxon>
        <taxon>Salamandridae</taxon>
        <taxon>Pleurodelinae</taxon>
        <taxon>Pleurodeles</taxon>
    </lineage>
</organism>
<evidence type="ECO:0000313" key="4">
    <source>
        <dbReference type="Proteomes" id="UP001066276"/>
    </source>
</evidence>
<protein>
    <recommendedName>
        <fullName evidence="2">Dynein heavy chain linker domain-containing protein</fullName>
    </recommendedName>
</protein>
<dbReference type="AlphaFoldDB" id="A0AAV7MBP7"/>
<dbReference type="InterPro" id="IPR026983">
    <property type="entry name" value="DHC"/>
</dbReference>
<evidence type="ECO:0000259" key="2">
    <source>
        <dbReference type="Pfam" id="PF08393"/>
    </source>
</evidence>
<gene>
    <name evidence="3" type="ORF">NDU88_005597</name>
</gene>
<dbReference type="Proteomes" id="UP001066276">
    <property type="component" value="Chromosome 10"/>
</dbReference>
<dbReference type="InterPro" id="IPR013602">
    <property type="entry name" value="Dynein_heavy_linker"/>
</dbReference>
<dbReference type="GO" id="GO:0007018">
    <property type="term" value="P:microtubule-based movement"/>
    <property type="evidence" value="ECO:0007669"/>
    <property type="project" value="InterPro"/>
</dbReference>
<proteinExistence type="predicted"/>